<accession>A0ABT5AP11</accession>
<evidence type="ECO:0000313" key="2">
    <source>
        <dbReference type="Proteomes" id="UP001212499"/>
    </source>
</evidence>
<dbReference type="Proteomes" id="UP001212499">
    <property type="component" value="Unassembled WGS sequence"/>
</dbReference>
<keyword evidence="2" id="KW-1185">Reference proteome</keyword>
<sequence length="75" mass="8716">MLIQKIVQELQDIPEDKLGELYNVIHYFRLGLNQERTQPRTPGLLKGKLGEAFFEALPEEELQIIEIIPDVKLDQ</sequence>
<organism evidence="1 2">
    <name type="scientific">Anabaenopsis arnoldii</name>
    <dbReference type="NCBI Taxonomy" id="2152938"/>
    <lineage>
        <taxon>Bacteria</taxon>
        <taxon>Bacillati</taxon>
        <taxon>Cyanobacteriota</taxon>
        <taxon>Cyanophyceae</taxon>
        <taxon>Nostocales</taxon>
        <taxon>Nodulariaceae</taxon>
        <taxon>Anabaenopsis</taxon>
    </lineage>
</organism>
<protein>
    <recommendedName>
        <fullName evidence="3">DUF2281 domain-containing protein</fullName>
    </recommendedName>
</protein>
<dbReference type="EMBL" id="JAQMUH010000024">
    <property type="protein sequence ID" value="MDB9538438.1"/>
    <property type="molecule type" value="Genomic_DNA"/>
</dbReference>
<evidence type="ECO:0000313" key="1">
    <source>
        <dbReference type="EMBL" id="MDB9538438.1"/>
    </source>
</evidence>
<gene>
    <name evidence="1" type="ORF">PN457_01955</name>
</gene>
<name>A0ABT5AP11_9CYAN</name>
<reference evidence="1 2" key="1">
    <citation type="submission" date="2023-01" db="EMBL/GenBank/DDBJ databases">
        <title>Genomes from the Australian National Cyanobacteria Reference Collection.</title>
        <authorList>
            <person name="Willis A."/>
            <person name="Lee E.M.F."/>
        </authorList>
    </citation>
    <scope>NUCLEOTIDE SEQUENCE [LARGE SCALE GENOMIC DNA]</scope>
    <source>
        <strain evidence="1 2">CS-1033</strain>
    </source>
</reference>
<comment type="caution">
    <text evidence="1">The sequence shown here is derived from an EMBL/GenBank/DDBJ whole genome shotgun (WGS) entry which is preliminary data.</text>
</comment>
<evidence type="ECO:0008006" key="3">
    <source>
        <dbReference type="Google" id="ProtNLM"/>
    </source>
</evidence>
<proteinExistence type="predicted"/>
<dbReference type="RefSeq" id="WP_271730964.1">
    <property type="nucleotide sequence ID" value="NZ_JANQDP010000022.1"/>
</dbReference>